<evidence type="ECO:0000259" key="6">
    <source>
        <dbReference type="Pfam" id="PF04932"/>
    </source>
</evidence>
<dbReference type="EMBL" id="WTVQ01000053">
    <property type="protein sequence ID" value="NMG77191.1"/>
    <property type="molecule type" value="Genomic_DNA"/>
</dbReference>
<dbReference type="GO" id="GO:0016874">
    <property type="term" value="F:ligase activity"/>
    <property type="evidence" value="ECO:0007669"/>
    <property type="project" value="UniProtKB-KW"/>
</dbReference>
<feature type="transmembrane region" description="Helical" evidence="5">
    <location>
        <begin position="208"/>
        <end position="225"/>
    </location>
</feature>
<comment type="caution">
    <text evidence="7">The sequence shown here is derived from an EMBL/GenBank/DDBJ whole genome shotgun (WGS) entry which is preliminary data.</text>
</comment>
<sequence length="415" mass="45326">MAATPALNAVSNIHPDFSTKPRGFKLRTRLAGWLEAYILPLGLFVLLTGMFWSGDRALYHRLFYALVAFPAFIAAIVRPTLLRDLADSVIGLPFLVFSAFTLLSIFWSDSDDGVDSLIKRPLYVALLFVAAIAVRQLQPIRGRQVLLAALATSVITGVVYLTLFAPAYGPGARLSGYGALYNPLLTSHVFGFFLAIAIAAWVERRQAFPLPIVAATMVLGMVIVATGSRTPLVGITATVLWLAALSGDRRGVIAAAALVGTGLLVASLWPDLLTDRGTSYRPEIWSDTLRQISEKPIFGHGYDHPLEIYLEGIADAFRDPHNMILAVLYYGGLVGLALWVWLYGAAVLACWRQRHDPAVFICSATLIYGLAASMTEGGAFLSRPKEHWFLIWIPFALLAATTLKSKHDGRLSRQE</sequence>
<protein>
    <submittedName>
        <fullName evidence="7">O-antigen ligase family protein</fullName>
    </submittedName>
</protein>
<keyword evidence="8" id="KW-1185">Reference proteome</keyword>
<feature type="transmembrane region" description="Helical" evidence="5">
    <location>
        <begin position="120"/>
        <end position="138"/>
    </location>
</feature>
<reference evidence="7 8" key="1">
    <citation type="submission" date="2019-12" db="EMBL/GenBank/DDBJ databases">
        <title>Comparative genomics gives insights into the taxonomy of the Azoarcus-Aromatoleum group and reveals separate origins of nif in the plant-associated Azoarcus and non-plant-associated Aromatoleum sub-groups.</title>
        <authorList>
            <person name="Lafos M."/>
            <person name="Maluk M."/>
            <person name="Batista M."/>
            <person name="Junghare M."/>
            <person name="Carmona M."/>
            <person name="Faoro H."/>
            <person name="Cruz L.M."/>
            <person name="Battistoni F."/>
            <person name="De Souza E."/>
            <person name="Pedrosa F."/>
            <person name="Chen W.-M."/>
            <person name="Poole P.S."/>
            <person name="Dixon R.A."/>
            <person name="James E.K."/>
        </authorList>
    </citation>
    <scope>NUCLEOTIDE SEQUENCE [LARGE SCALE GENOMIC DNA]</scope>
    <source>
        <strain evidence="7 8">22Lin</strain>
    </source>
</reference>
<dbReference type="Proteomes" id="UP000648984">
    <property type="component" value="Unassembled WGS sequence"/>
</dbReference>
<evidence type="ECO:0000256" key="2">
    <source>
        <dbReference type="ARBA" id="ARBA00022692"/>
    </source>
</evidence>
<evidence type="ECO:0000256" key="3">
    <source>
        <dbReference type="ARBA" id="ARBA00022989"/>
    </source>
</evidence>
<feature type="transmembrane region" description="Helical" evidence="5">
    <location>
        <begin position="89"/>
        <end position="108"/>
    </location>
</feature>
<dbReference type="InterPro" id="IPR007016">
    <property type="entry name" value="O-antigen_ligase-rel_domated"/>
</dbReference>
<keyword evidence="3 5" id="KW-1133">Transmembrane helix</keyword>
<dbReference type="InterPro" id="IPR051533">
    <property type="entry name" value="WaaL-like"/>
</dbReference>
<feature type="transmembrane region" description="Helical" evidence="5">
    <location>
        <begin position="252"/>
        <end position="269"/>
    </location>
</feature>
<feature type="transmembrane region" description="Helical" evidence="5">
    <location>
        <begin position="231"/>
        <end position="247"/>
    </location>
</feature>
<evidence type="ECO:0000313" key="8">
    <source>
        <dbReference type="Proteomes" id="UP000648984"/>
    </source>
</evidence>
<dbReference type="PANTHER" id="PTHR37422:SF13">
    <property type="entry name" value="LIPOPOLYSACCHARIDE BIOSYNTHESIS PROTEIN PA4999-RELATED"/>
    <property type="match status" value="1"/>
</dbReference>
<evidence type="ECO:0000256" key="5">
    <source>
        <dbReference type="SAM" id="Phobius"/>
    </source>
</evidence>
<accession>A0ABX1QI56</accession>
<feature type="transmembrane region" description="Helical" evidence="5">
    <location>
        <begin position="358"/>
        <end position="381"/>
    </location>
</feature>
<feature type="transmembrane region" description="Helical" evidence="5">
    <location>
        <begin position="58"/>
        <end position="77"/>
    </location>
</feature>
<proteinExistence type="predicted"/>
<evidence type="ECO:0000313" key="7">
    <source>
        <dbReference type="EMBL" id="NMG77191.1"/>
    </source>
</evidence>
<keyword evidence="2 5" id="KW-0812">Transmembrane</keyword>
<feature type="transmembrane region" description="Helical" evidence="5">
    <location>
        <begin position="145"/>
        <end position="168"/>
    </location>
</feature>
<feature type="transmembrane region" description="Helical" evidence="5">
    <location>
        <begin position="30"/>
        <end position="52"/>
    </location>
</feature>
<dbReference type="PANTHER" id="PTHR37422">
    <property type="entry name" value="TEICHURONIC ACID BIOSYNTHESIS PROTEIN TUAE"/>
    <property type="match status" value="1"/>
</dbReference>
<name>A0ABX1QI56_9RHOO</name>
<comment type="subcellular location">
    <subcellularLocation>
        <location evidence="1">Membrane</location>
        <topology evidence="1">Multi-pass membrane protein</topology>
    </subcellularLocation>
</comment>
<evidence type="ECO:0000256" key="1">
    <source>
        <dbReference type="ARBA" id="ARBA00004141"/>
    </source>
</evidence>
<feature type="transmembrane region" description="Helical" evidence="5">
    <location>
        <begin position="180"/>
        <end position="201"/>
    </location>
</feature>
<keyword evidence="4 5" id="KW-0472">Membrane</keyword>
<dbReference type="Pfam" id="PF04932">
    <property type="entry name" value="Wzy_C"/>
    <property type="match status" value="1"/>
</dbReference>
<evidence type="ECO:0000256" key="4">
    <source>
        <dbReference type="ARBA" id="ARBA00023136"/>
    </source>
</evidence>
<organism evidence="7 8">
    <name type="scientific">Aromatoleum diolicum</name>
    <dbReference type="NCBI Taxonomy" id="75796"/>
    <lineage>
        <taxon>Bacteria</taxon>
        <taxon>Pseudomonadati</taxon>
        <taxon>Pseudomonadota</taxon>
        <taxon>Betaproteobacteria</taxon>
        <taxon>Rhodocyclales</taxon>
        <taxon>Rhodocyclaceae</taxon>
        <taxon>Aromatoleum</taxon>
    </lineage>
</organism>
<keyword evidence="7" id="KW-0436">Ligase</keyword>
<gene>
    <name evidence="7" type="ORF">GPA25_20765</name>
</gene>
<feature type="transmembrane region" description="Helical" evidence="5">
    <location>
        <begin position="327"/>
        <end position="351"/>
    </location>
</feature>
<feature type="domain" description="O-antigen ligase-related" evidence="6">
    <location>
        <begin position="215"/>
        <end position="340"/>
    </location>
</feature>